<dbReference type="InterPro" id="IPR052228">
    <property type="entry name" value="Sec_Metab_Biosynth_Oxidored"/>
</dbReference>
<dbReference type="SUPFAM" id="SSF51735">
    <property type="entry name" value="NAD(P)-binding Rossmann-fold domains"/>
    <property type="match status" value="1"/>
</dbReference>
<keyword evidence="1" id="KW-0560">Oxidoreductase</keyword>
<dbReference type="Proteomes" id="UP001215280">
    <property type="component" value="Unassembled WGS sequence"/>
</dbReference>
<evidence type="ECO:0008006" key="4">
    <source>
        <dbReference type="Google" id="ProtNLM"/>
    </source>
</evidence>
<evidence type="ECO:0000313" key="3">
    <source>
        <dbReference type="Proteomes" id="UP001215280"/>
    </source>
</evidence>
<dbReference type="PANTHER" id="PTHR47534:SF3">
    <property type="entry name" value="ALCOHOL DEHYDROGENASE-LIKE C-TERMINAL DOMAIN-CONTAINING PROTEIN"/>
    <property type="match status" value="1"/>
</dbReference>
<accession>A0AAD7ML84</accession>
<evidence type="ECO:0000256" key="1">
    <source>
        <dbReference type="ARBA" id="ARBA00023002"/>
    </source>
</evidence>
<gene>
    <name evidence="2" type="ORF">DFH07DRAFT_872045</name>
</gene>
<dbReference type="InterPro" id="IPR036291">
    <property type="entry name" value="NAD(P)-bd_dom_sf"/>
</dbReference>
<dbReference type="AlphaFoldDB" id="A0AAD7ML84"/>
<keyword evidence="3" id="KW-1185">Reference proteome</keyword>
<name>A0AAD7ML84_9AGAR</name>
<evidence type="ECO:0000313" key="2">
    <source>
        <dbReference type="EMBL" id="KAJ7722650.1"/>
    </source>
</evidence>
<protein>
    <recommendedName>
        <fullName evidence="4">NAD(P)-binding protein</fullName>
    </recommendedName>
</protein>
<comment type="caution">
    <text evidence="2">The sequence shown here is derived from an EMBL/GenBank/DDBJ whole genome shotgun (WGS) entry which is preliminary data.</text>
</comment>
<dbReference type="Gene3D" id="3.40.50.720">
    <property type="entry name" value="NAD(P)-binding Rossmann-like Domain"/>
    <property type="match status" value="1"/>
</dbReference>
<proteinExistence type="predicted"/>
<dbReference type="PANTHER" id="PTHR47534">
    <property type="entry name" value="YALI0E05731P"/>
    <property type="match status" value="1"/>
</dbReference>
<sequence length="280" mass="30722">MPSFSIVQASSSNSAFSPTYLPMAVFAFARYTKGNAHIILIGRNRAAAESILASFPNPSTDSDWKHEFVACDASLMKNIGSAAEELLPRINFLVISSGYASLLGRNETEEGIDHQLAMGYYGRWKFISDLLPALRAANGLGEPSKVMAVLDPLSSCPVDSTDFGLKFKYSGMTALRASCTYIDMALEEFAIRDPEIAFTRIMPGFLAAPLIKPMIWAFAKSPDVCAEYMLFSLLSGEKGFMRRGEKGDDLGKKHYFGTEDARKKLWDHTLKAVDVGTGKQ</sequence>
<dbReference type="EMBL" id="JARJLG010000255">
    <property type="protein sequence ID" value="KAJ7722650.1"/>
    <property type="molecule type" value="Genomic_DNA"/>
</dbReference>
<dbReference type="GO" id="GO:0016491">
    <property type="term" value="F:oxidoreductase activity"/>
    <property type="evidence" value="ECO:0007669"/>
    <property type="project" value="UniProtKB-KW"/>
</dbReference>
<organism evidence="2 3">
    <name type="scientific">Mycena maculata</name>
    <dbReference type="NCBI Taxonomy" id="230809"/>
    <lineage>
        <taxon>Eukaryota</taxon>
        <taxon>Fungi</taxon>
        <taxon>Dikarya</taxon>
        <taxon>Basidiomycota</taxon>
        <taxon>Agaricomycotina</taxon>
        <taxon>Agaricomycetes</taxon>
        <taxon>Agaricomycetidae</taxon>
        <taxon>Agaricales</taxon>
        <taxon>Marasmiineae</taxon>
        <taxon>Mycenaceae</taxon>
        <taxon>Mycena</taxon>
    </lineage>
</organism>
<reference evidence="2" key="1">
    <citation type="submission" date="2023-03" db="EMBL/GenBank/DDBJ databases">
        <title>Massive genome expansion in bonnet fungi (Mycena s.s.) driven by repeated elements and novel gene families across ecological guilds.</title>
        <authorList>
            <consortium name="Lawrence Berkeley National Laboratory"/>
            <person name="Harder C.B."/>
            <person name="Miyauchi S."/>
            <person name="Viragh M."/>
            <person name="Kuo A."/>
            <person name="Thoen E."/>
            <person name="Andreopoulos B."/>
            <person name="Lu D."/>
            <person name="Skrede I."/>
            <person name="Drula E."/>
            <person name="Henrissat B."/>
            <person name="Morin E."/>
            <person name="Kohler A."/>
            <person name="Barry K."/>
            <person name="LaButti K."/>
            <person name="Morin E."/>
            <person name="Salamov A."/>
            <person name="Lipzen A."/>
            <person name="Mereny Z."/>
            <person name="Hegedus B."/>
            <person name="Baldrian P."/>
            <person name="Stursova M."/>
            <person name="Weitz H."/>
            <person name="Taylor A."/>
            <person name="Grigoriev I.V."/>
            <person name="Nagy L.G."/>
            <person name="Martin F."/>
            <person name="Kauserud H."/>
        </authorList>
    </citation>
    <scope>NUCLEOTIDE SEQUENCE</scope>
    <source>
        <strain evidence="2">CBHHK188m</strain>
    </source>
</reference>